<dbReference type="RefSeq" id="WP_109768162.1">
    <property type="nucleotide sequence ID" value="NZ_QFWV02000002.1"/>
</dbReference>
<dbReference type="Proteomes" id="UP000246132">
    <property type="component" value="Unassembled WGS sequence"/>
</dbReference>
<comment type="caution">
    <text evidence="1">The sequence shown here is derived from an EMBL/GenBank/DDBJ whole genome shotgun (WGS) entry which is preliminary data.</text>
</comment>
<sequence length="175" mass="20318">MIIPENIRDGIRDRLWETADQLGWSSMGDSERSKYYEPWTRDQTIGGQLAHYMDPRKVRVYIKDSLLKPYERARLLENEEAIWRLLGMSAPTTFSETYIKPHGRRLEDGRVVCWGKSRDWKLILMAVFERGQARRDFSAFGVVLLETGPTAEKDKRSLVVSAATRLGIEKLAWLE</sequence>
<protein>
    <submittedName>
        <fullName evidence="1">Uncharacterized protein</fullName>
    </submittedName>
</protein>
<evidence type="ECO:0000313" key="2">
    <source>
        <dbReference type="Proteomes" id="UP000246132"/>
    </source>
</evidence>
<keyword evidence="2" id="KW-1185">Reference proteome</keyword>
<accession>A0A3A8AEK2</accession>
<evidence type="ECO:0000313" key="1">
    <source>
        <dbReference type="EMBL" id="RKF08356.1"/>
    </source>
</evidence>
<reference evidence="1 2" key="1">
    <citation type="journal article" date="2018" name="Int. J. Syst. Bacteriol.">
        <title>Oceaniradius stylonemae gen. nov., sp. nov., isolated from a red alga, Stylonema cornu-cervi.</title>
        <authorList>
            <person name="Jeong S."/>
        </authorList>
    </citation>
    <scope>NUCLEOTIDE SEQUENCE [LARGE SCALE GENOMIC DNA]</scope>
    <source>
        <strain evidence="1 2">StC1</strain>
    </source>
</reference>
<organism evidence="1 2">
    <name type="scientific">Oceaniradius stylonematis</name>
    <dbReference type="NCBI Taxonomy" id="2184161"/>
    <lineage>
        <taxon>Bacteria</taxon>
        <taxon>Pseudomonadati</taxon>
        <taxon>Pseudomonadota</taxon>
        <taxon>Alphaproteobacteria</taxon>
        <taxon>Hyphomicrobiales</taxon>
        <taxon>Ahrensiaceae</taxon>
        <taxon>Oceaniradius</taxon>
    </lineage>
</organism>
<dbReference type="AlphaFoldDB" id="A0A3A8AEK2"/>
<dbReference type="OrthoDB" id="9182727at2"/>
<proteinExistence type="predicted"/>
<dbReference type="EMBL" id="QFWV02000002">
    <property type="protein sequence ID" value="RKF08356.1"/>
    <property type="molecule type" value="Genomic_DNA"/>
</dbReference>
<gene>
    <name evidence="1" type="ORF">DEM25_003510</name>
</gene>
<name>A0A3A8AEK2_9HYPH</name>